<dbReference type="Pfam" id="PF22803">
    <property type="entry name" value="GBD_Y3"/>
    <property type="match status" value="1"/>
</dbReference>
<name>A0A8A3PPW9_9HELO</name>
<feature type="signal peptide" evidence="1">
    <location>
        <begin position="1"/>
        <end position="21"/>
    </location>
</feature>
<keyword evidence="4" id="KW-1185">Reference proteome</keyword>
<gene>
    <name evidence="3" type="ORF">DSL72_009026</name>
</gene>
<dbReference type="AlphaFoldDB" id="A0A8A3PPW9"/>
<evidence type="ECO:0000313" key="3">
    <source>
        <dbReference type="EMBL" id="QSZ36935.1"/>
    </source>
</evidence>
<keyword evidence="1" id="KW-0732">Signal</keyword>
<sequence length="123" mass="13550">MKLFNLSTLAILSFTSSTAYAGCYPAGIDGFKQPAYDNIEGLCKTLFSGNYSPGMIRSACLDAGNDHYDFYARNIKKTGNSMDWATCTQKMKDMINCQKGGESDYNDIGWNFRADPNSGPCLH</sequence>
<protein>
    <recommendedName>
        <fullName evidence="2">Glycan binding protein Y3-like domain-containing protein</fullName>
    </recommendedName>
</protein>
<evidence type="ECO:0000256" key="1">
    <source>
        <dbReference type="SAM" id="SignalP"/>
    </source>
</evidence>
<feature type="domain" description="Glycan binding protein Y3-like" evidence="2">
    <location>
        <begin position="39"/>
        <end position="121"/>
    </location>
</feature>
<evidence type="ECO:0000259" key="2">
    <source>
        <dbReference type="Pfam" id="PF22803"/>
    </source>
</evidence>
<dbReference type="OrthoDB" id="3770800at2759"/>
<proteinExistence type="predicted"/>
<evidence type="ECO:0000313" key="4">
    <source>
        <dbReference type="Proteomes" id="UP000672032"/>
    </source>
</evidence>
<dbReference type="EMBL" id="CP063412">
    <property type="protein sequence ID" value="QSZ36935.1"/>
    <property type="molecule type" value="Genomic_DNA"/>
</dbReference>
<dbReference type="InterPro" id="IPR054443">
    <property type="entry name" value="Y3-like_dom"/>
</dbReference>
<dbReference type="Proteomes" id="UP000672032">
    <property type="component" value="Chromosome 8"/>
</dbReference>
<organism evidence="3 4">
    <name type="scientific">Monilinia vaccinii-corymbosi</name>
    <dbReference type="NCBI Taxonomy" id="61207"/>
    <lineage>
        <taxon>Eukaryota</taxon>
        <taxon>Fungi</taxon>
        <taxon>Dikarya</taxon>
        <taxon>Ascomycota</taxon>
        <taxon>Pezizomycotina</taxon>
        <taxon>Leotiomycetes</taxon>
        <taxon>Helotiales</taxon>
        <taxon>Sclerotiniaceae</taxon>
        <taxon>Monilinia</taxon>
    </lineage>
</organism>
<accession>A0A8A3PPW9</accession>
<reference evidence="3" key="1">
    <citation type="submission" date="2020-10" db="EMBL/GenBank/DDBJ databases">
        <title>Genome Sequence of Monilinia vaccinii-corymbosi Sheds Light on Mummy Berry Disease Infection of Blueberry and Mating Type.</title>
        <authorList>
            <person name="Yow A.G."/>
            <person name="Zhang Y."/>
            <person name="Bansal K."/>
            <person name="Eacker S.M."/>
            <person name="Sullivan S."/>
            <person name="Liachko I."/>
            <person name="Cubeta M.A."/>
            <person name="Rollins J.A."/>
            <person name="Ashrafi H."/>
        </authorList>
    </citation>
    <scope>NUCLEOTIDE SEQUENCE</scope>
    <source>
        <strain evidence="3">RL-1</strain>
    </source>
</reference>
<feature type="chain" id="PRO_5032517761" description="Glycan binding protein Y3-like domain-containing protein" evidence="1">
    <location>
        <begin position="22"/>
        <end position="123"/>
    </location>
</feature>